<evidence type="ECO:0000256" key="6">
    <source>
        <dbReference type="ARBA" id="ARBA00023306"/>
    </source>
</evidence>
<gene>
    <name evidence="7" type="ordered locus">Namu_3475</name>
</gene>
<evidence type="ECO:0000256" key="1">
    <source>
        <dbReference type="ARBA" id="ARBA00004431"/>
    </source>
</evidence>
<dbReference type="InterPro" id="IPR038658">
    <property type="entry name" value="SsgB_sf"/>
</dbReference>
<organism evidence="7 8">
    <name type="scientific">Nakamurella multipartita (strain ATCC 700099 / DSM 44233 / CIP 104796 / JCM 9543 / NBRC 105858 / Y-104)</name>
    <name type="common">Microsphaera multipartita</name>
    <dbReference type="NCBI Taxonomy" id="479431"/>
    <lineage>
        <taxon>Bacteria</taxon>
        <taxon>Bacillati</taxon>
        <taxon>Actinomycetota</taxon>
        <taxon>Actinomycetes</taxon>
        <taxon>Nakamurellales</taxon>
        <taxon>Nakamurellaceae</taxon>
        <taxon>Nakamurella</taxon>
    </lineage>
</organism>
<keyword evidence="8" id="KW-1185">Reference proteome</keyword>
<dbReference type="KEGG" id="nml:Namu_3475"/>
<proteinExistence type="inferred from homology"/>
<name>C8XEP9_NAKMY</name>
<keyword evidence="3 7" id="KW-0132">Cell division</keyword>
<keyword evidence="4" id="KW-0749">Sporulation</keyword>
<dbReference type="GO" id="GO:0030428">
    <property type="term" value="C:cell septum"/>
    <property type="evidence" value="ECO:0007669"/>
    <property type="project" value="UniProtKB-SubCell"/>
</dbReference>
<dbReference type="EMBL" id="CP001737">
    <property type="protein sequence ID" value="ACV79800.1"/>
    <property type="molecule type" value="Genomic_DNA"/>
</dbReference>
<evidence type="ECO:0000256" key="4">
    <source>
        <dbReference type="ARBA" id="ARBA00022969"/>
    </source>
</evidence>
<dbReference type="GO" id="GO:0000917">
    <property type="term" value="P:division septum assembly"/>
    <property type="evidence" value="ECO:0007669"/>
    <property type="project" value="UniProtKB-KW"/>
</dbReference>
<evidence type="ECO:0000313" key="8">
    <source>
        <dbReference type="Proteomes" id="UP000002218"/>
    </source>
</evidence>
<dbReference type="Pfam" id="PF04686">
    <property type="entry name" value="SsgA"/>
    <property type="match status" value="1"/>
</dbReference>
<evidence type="ECO:0000256" key="5">
    <source>
        <dbReference type="ARBA" id="ARBA00023210"/>
    </source>
</evidence>
<dbReference type="InParanoid" id="C8XEP9"/>
<protein>
    <submittedName>
        <fullName evidence="7">Sporulation and cell division protein SsgA</fullName>
    </submittedName>
</protein>
<comment type="subcellular location">
    <subcellularLocation>
        <location evidence="1">Cell septum</location>
    </subcellularLocation>
</comment>
<dbReference type="OrthoDB" id="3853096at2"/>
<dbReference type="RefSeq" id="WP_015748661.1">
    <property type="nucleotide sequence ID" value="NC_013235.1"/>
</dbReference>
<comment type="similarity">
    <text evidence="2">Belongs to the SsgA family.</text>
</comment>
<evidence type="ECO:0000256" key="3">
    <source>
        <dbReference type="ARBA" id="ARBA00022618"/>
    </source>
</evidence>
<dbReference type="STRING" id="479431.Namu_3475"/>
<keyword evidence="6" id="KW-0131">Cell cycle</keyword>
<reference evidence="8" key="1">
    <citation type="submission" date="2009-09" db="EMBL/GenBank/DDBJ databases">
        <title>The complete genome of Nakamurella multipartita DSM 44233.</title>
        <authorList>
            <consortium name="US DOE Joint Genome Institute (JGI-PGF)"/>
            <person name="Lucas S."/>
            <person name="Copeland A."/>
            <person name="Lapidus A."/>
            <person name="Glavina del Rio T."/>
            <person name="Dalin E."/>
            <person name="Tice H."/>
            <person name="Bruce D."/>
            <person name="Goodwin L."/>
            <person name="Pitluck S."/>
            <person name="Kyrpides N."/>
            <person name="Mavromatis K."/>
            <person name="Ivanova N."/>
            <person name="Ovchinnikova G."/>
            <person name="Sims D."/>
            <person name="Meincke L."/>
            <person name="Brettin T."/>
            <person name="Detter J.C."/>
            <person name="Han C."/>
            <person name="Larimer F."/>
            <person name="Land M."/>
            <person name="Hauser L."/>
            <person name="Markowitz V."/>
            <person name="Cheng J.-F."/>
            <person name="Hugenholtz P."/>
            <person name="Woyke T."/>
            <person name="Wu D."/>
            <person name="Klenk H.-P."/>
            <person name="Eisen J.A."/>
        </authorList>
    </citation>
    <scope>NUCLEOTIDE SEQUENCE [LARGE SCALE GENOMIC DNA]</scope>
    <source>
        <strain evidence="8">ATCC 700099 / DSM 44233 / CIP 104796 / JCM 9543 / NBRC 105858 / Y-104</strain>
    </source>
</reference>
<dbReference type="GO" id="GO:0030435">
    <property type="term" value="P:sporulation resulting in formation of a cellular spore"/>
    <property type="evidence" value="ECO:0007669"/>
    <property type="project" value="UniProtKB-KW"/>
</dbReference>
<accession>C8XEP9</accession>
<dbReference type="Gene3D" id="2.30.31.20">
    <property type="entry name" value="Sporulation-specific cell division protein SsgB"/>
    <property type="match status" value="1"/>
</dbReference>
<keyword evidence="5" id="KW-0717">Septation</keyword>
<reference evidence="7 8" key="2">
    <citation type="journal article" date="2010" name="Stand. Genomic Sci.">
        <title>Complete genome sequence of Nakamurella multipartita type strain (Y-104).</title>
        <authorList>
            <person name="Tice H."/>
            <person name="Mayilraj S."/>
            <person name="Sims D."/>
            <person name="Lapidus A."/>
            <person name="Nolan M."/>
            <person name="Lucas S."/>
            <person name="Glavina Del Rio T."/>
            <person name="Copeland A."/>
            <person name="Cheng J.F."/>
            <person name="Meincke L."/>
            <person name="Bruce D."/>
            <person name="Goodwin L."/>
            <person name="Pitluck S."/>
            <person name="Ivanova N."/>
            <person name="Mavromatis K."/>
            <person name="Ovchinnikova G."/>
            <person name="Pati A."/>
            <person name="Chen A."/>
            <person name="Palaniappan K."/>
            <person name="Land M."/>
            <person name="Hauser L."/>
            <person name="Chang Y.J."/>
            <person name="Jeffries C.D."/>
            <person name="Detter J.C."/>
            <person name="Brettin T."/>
            <person name="Rohde M."/>
            <person name="Goker M."/>
            <person name="Bristow J."/>
            <person name="Eisen J.A."/>
            <person name="Markowitz V."/>
            <person name="Hugenholtz P."/>
            <person name="Kyrpides N.C."/>
            <person name="Klenk H.P."/>
            <person name="Chen F."/>
        </authorList>
    </citation>
    <scope>NUCLEOTIDE SEQUENCE [LARGE SCALE GENOMIC DNA]</scope>
    <source>
        <strain evidence="8">ATCC 700099 / DSM 44233 / CIP 104796 / JCM 9543 / NBRC 105858 / Y-104</strain>
    </source>
</reference>
<sequence>MYDFNTVEYRMTATVTEMVLISDPTMPPVHAELRYRSDDPFAVQLLLSIDQSPAITWVFGRDLLVEGVQAPAGIGDVQVFPVLDGTVIELRSGEQVASLLAHTQDLAAFLDHSIEIVPSGSESAYFEIEADLRDLPIHDAFEA</sequence>
<dbReference type="Proteomes" id="UP000002218">
    <property type="component" value="Chromosome"/>
</dbReference>
<evidence type="ECO:0000313" key="7">
    <source>
        <dbReference type="EMBL" id="ACV79800.1"/>
    </source>
</evidence>
<evidence type="ECO:0000256" key="2">
    <source>
        <dbReference type="ARBA" id="ARBA00009323"/>
    </source>
</evidence>
<dbReference type="InterPro" id="IPR006776">
    <property type="entry name" value="SsgB"/>
</dbReference>
<dbReference type="eggNOG" id="ENOG5032RFA">
    <property type="taxonomic scope" value="Bacteria"/>
</dbReference>
<dbReference type="AlphaFoldDB" id="C8XEP9"/>
<dbReference type="HOGENOM" id="CLU_126599_0_1_11"/>